<dbReference type="GO" id="GO:0005524">
    <property type="term" value="F:ATP binding"/>
    <property type="evidence" value="ECO:0007669"/>
    <property type="project" value="InterPro"/>
</dbReference>
<evidence type="ECO:0000256" key="5">
    <source>
        <dbReference type="ARBA" id="ARBA00023136"/>
    </source>
</evidence>
<evidence type="ECO:0000259" key="7">
    <source>
        <dbReference type="Pfam" id="PF01061"/>
    </source>
</evidence>
<dbReference type="GO" id="GO:0140359">
    <property type="term" value="F:ABC-type transporter activity"/>
    <property type="evidence" value="ECO:0007669"/>
    <property type="project" value="InterPro"/>
</dbReference>
<protein>
    <recommendedName>
        <fullName evidence="13">ABC-2 type transporter domain-containing protein</fullName>
    </recommendedName>
</protein>
<keyword evidence="2" id="KW-0813">Transport</keyword>
<evidence type="ECO:0000256" key="4">
    <source>
        <dbReference type="ARBA" id="ARBA00022989"/>
    </source>
</evidence>
<dbReference type="InterPro" id="IPR013525">
    <property type="entry name" value="ABC2_TM"/>
</dbReference>
<feature type="transmembrane region" description="Helical" evidence="6">
    <location>
        <begin position="309"/>
        <end position="331"/>
    </location>
</feature>
<dbReference type="InterPro" id="IPR010929">
    <property type="entry name" value="PDR_CDR_ABC"/>
</dbReference>
<evidence type="ECO:0008006" key="13">
    <source>
        <dbReference type="Google" id="ProtNLM"/>
    </source>
</evidence>
<feature type="transmembrane region" description="Helical" evidence="6">
    <location>
        <begin position="435"/>
        <end position="456"/>
    </location>
</feature>
<dbReference type="GO" id="GO:0016020">
    <property type="term" value="C:membrane"/>
    <property type="evidence" value="ECO:0007669"/>
    <property type="project" value="UniProtKB-SubCell"/>
</dbReference>
<feature type="transmembrane region" description="Helical" evidence="6">
    <location>
        <begin position="338"/>
        <end position="356"/>
    </location>
</feature>
<dbReference type="SUPFAM" id="SSF52540">
    <property type="entry name" value="P-loop containing nucleoside triphosphate hydrolases"/>
    <property type="match status" value="1"/>
</dbReference>
<dbReference type="Proteomes" id="UP000277300">
    <property type="component" value="Unassembled WGS sequence"/>
</dbReference>
<feature type="domain" description="CDR ABC transporter" evidence="8">
    <location>
        <begin position="414"/>
        <end position="448"/>
    </location>
</feature>
<evidence type="ECO:0000313" key="10">
    <source>
        <dbReference type="EMBL" id="RLN61632.1"/>
    </source>
</evidence>
<dbReference type="EMBL" id="MBDO02000148">
    <property type="protein sequence ID" value="RLN61632.1"/>
    <property type="molecule type" value="Genomic_DNA"/>
</dbReference>
<feature type="domain" description="ABC-2 type transporter transmembrane" evidence="7">
    <location>
        <begin position="285"/>
        <end position="384"/>
    </location>
</feature>
<comment type="caution">
    <text evidence="10">The sequence shown here is derived from an EMBL/GenBank/DDBJ whole genome shotgun (WGS) entry which is preliminary data.</text>
</comment>
<evidence type="ECO:0000256" key="2">
    <source>
        <dbReference type="ARBA" id="ARBA00022448"/>
    </source>
</evidence>
<comment type="subcellular location">
    <subcellularLocation>
        <location evidence="1">Membrane</location>
        <topology evidence="1">Multi-pass membrane protein</topology>
    </subcellularLocation>
</comment>
<organism evidence="10 11">
    <name type="scientific">Phytophthora kernoviae</name>
    <dbReference type="NCBI Taxonomy" id="325452"/>
    <lineage>
        <taxon>Eukaryota</taxon>
        <taxon>Sar</taxon>
        <taxon>Stramenopiles</taxon>
        <taxon>Oomycota</taxon>
        <taxon>Peronosporomycetes</taxon>
        <taxon>Peronosporales</taxon>
        <taxon>Peronosporaceae</taxon>
        <taxon>Phytophthora</taxon>
    </lineage>
</organism>
<keyword evidence="3 6" id="KW-0812">Transmembrane</keyword>
<dbReference type="OrthoDB" id="128790at2759"/>
<reference evidence="11 12" key="1">
    <citation type="submission" date="2018-07" db="EMBL/GenBank/DDBJ databases">
        <title>Genome sequencing of oomycete isolates from Chile give support for New Zealand origin for Phytophthora kernoviae and make available the first Nothophytophthora sp. genome.</title>
        <authorList>
            <person name="Studholme D.J."/>
            <person name="Sanfuentes E."/>
            <person name="Panda P."/>
            <person name="Hill R."/>
            <person name="Sambles C."/>
            <person name="Grant M."/>
            <person name="Williams N.M."/>
            <person name="Mcdougal R.L."/>
        </authorList>
    </citation>
    <scope>NUCLEOTIDE SEQUENCE [LARGE SCALE GENOMIC DNA]</scope>
    <source>
        <strain evidence="10">Chile6</strain>
        <strain evidence="9">Chile7</strain>
    </source>
</reference>
<keyword evidence="4 6" id="KW-1133">Transmembrane helix</keyword>
<name>A0A3F2RR83_9STRA</name>
<dbReference type="EMBL" id="MBAD02001654">
    <property type="protein sequence ID" value="RLN52700.1"/>
    <property type="molecule type" value="Genomic_DNA"/>
</dbReference>
<dbReference type="AlphaFoldDB" id="A0A3F2RR83"/>
<evidence type="ECO:0000313" key="11">
    <source>
        <dbReference type="Proteomes" id="UP000277300"/>
    </source>
</evidence>
<evidence type="ECO:0000313" key="12">
    <source>
        <dbReference type="Proteomes" id="UP000284657"/>
    </source>
</evidence>
<gene>
    <name evidence="9" type="ORF">BBJ29_002802</name>
    <name evidence="10" type="ORF">BBP00_00005260</name>
</gene>
<sequence length="460" mass="51342">MGDGRAASPENLTLGTVMMANGPDALHSYLGNKFEAAMRHKLPQMEVRYRNLSITDSVVVIGVVTAKSELPAICNTIKHSLARFAWNKRLENEENIKNVSGVLKPGTITLLLSQPGSGKTSFLREIRKRLPQFSAYVRQFDKHFPTLMVQGTLDAVCGRGMWKHKEEMLSHGTPEQNAEALEVARNYFVNFPDLAIEQLGLQTHQDTILGNNLLGGESRGGGSEIIYHGPRNQAVSYFETLGFKCPPRRDAADFQLDLETDMQEKYQVGLPAGMSKHPRLASEFSAYCSALFTIICYPSVNFTNVASGFMYWVTISLFVLVQTYMGQLFIYALPSVEVATIVGVLYNNICLMFSGFNPPVANIPHGYHWLHLITPQKYAMGIMNAQIFTDRPGGRSDLLACHDMTDAPSTVVHITVKKFVEQNFGYKHSDIWSNFGYIFVFIAVYSRTGTASVALYHQKR</sequence>
<keyword evidence="5 6" id="KW-0472">Membrane</keyword>
<evidence type="ECO:0000313" key="9">
    <source>
        <dbReference type="EMBL" id="RLN52700.1"/>
    </source>
</evidence>
<dbReference type="Pfam" id="PF06422">
    <property type="entry name" value="PDR_CDR"/>
    <property type="match status" value="1"/>
</dbReference>
<evidence type="ECO:0000259" key="8">
    <source>
        <dbReference type="Pfam" id="PF06422"/>
    </source>
</evidence>
<evidence type="ECO:0000256" key="1">
    <source>
        <dbReference type="ARBA" id="ARBA00004141"/>
    </source>
</evidence>
<dbReference type="InterPro" id="IPR027417">
    <property type="entry name" value="P-loop_NTPase"/>
</dbReference>
<proteinExistence type="predicted"/>
<dbReference type="PANTHER" id="PTHR19241">
    <property type="entry name" value="ATP-BINDING CASSETTE TRANSPORTER"/>
    <property type="match status" value="1"/>
</dbReference>
<dbReference type="Proteomes" id="UP000284657">
    <property type="component" value="Unassembled WGS sequence"/>
</dbReference>
<evidence type="ECO:0000256" key="3">
    <source>
        <dbReference type="ARBA" id="ARBA00022692"/>
    </source>
</evidence>
<accession>A0A3F2RR83</accession>
<dbReference type="Pfam" id="PF01061">
    <property type="entry name" value="ABC2_membrane"/>
    <property type="match status" value="1"/>
</dbReference>
<evidence type="ECO:0000256" key="6">
    <source>
        <dbReference type="SAM" id="Phobius"/>
    </source>
</evidence>
<dbReference type="Gene3D" id="3.40.50.300">
    <property type="entry name" value="P-loop containing nucleotide triphosphate hydrolases"/>
    <property type="match status" value="1"/>
</dbReference>